<protein>
    <recommendedName>
        <fullName evidence="1">F-box domain-containing protein</fullName>
    </recommendedName>
</protein>
<name>A0AAN7EP39_QUERU</name>
<dbReference type="Pfam" id="PF24758">
    <property type="entry name" value="LRR_At5g56370"/>
    <property type="match status" value="1"/>
</dbReference>
<dbReference type="Proteomes" id="UP001324115">
    <property type="component" value="Unassembled WGS sequence"/>
</dbReference>
<sequence length="467" mass="54080">MAELSTQSNSKRQTLSPGKDAVVDRISSLPESLLCHILSFLPTKESIATSILSTRWKLLWTLVPKLDLDSDKISISELSHDDDDDVEDAREIKFAHVVSSVLAKQECGELQTFRLEWQFGWDGSHLDAWLRTAAARKVKELNLDIFTDRKDNLKLPPSFFSCRTLVVLKLTGTIDIDIDIETPSLSFNFPSLKILHLLRILSPSIINSQEHSFLKLLSGCPVLEDLSFTTDYFEGEYKLCVPTLKLLSISETLYEESDYQLEINAPALEYFNLESDPQDIKFHEKLDNLVQADVELYVYEDERKEFYREWVFRLFTALNNVKFLSFSPYGTEWHNVGNIYPSSFQNLVQLDFNVTDCNWPMLQDLLQNAPNLETLVVTKKYTYDKSNLCWKEPHYDRDYLPSHLTSFYYGGFEGLKDEEEFVKYILKEARVLKTATIQVYRGKSKENVLEKLSMFPRRSTTCLLRVE</sequence>
<keyword evidence="3" id="KW-1185">Reference proteome</keyword>
<dbReference type="SMART" id="SM00579">
    <property type="entry name" value="FBD"/>
    <property type="match status" value="1"/>
</dbReference>
<dbReference type="PROSITE" id="PS50181">
    <property type="entry name" value="FBOX"/>
    <property type="match status" value="1"/>
</dbReference>
<evidence type="ECO:0000313" key="2">
    <source>
        <dbReference type="EMBL" id="KAK4576673.1"/>
    </source>
</evidence>
<reference evidence="2 3" key="1">
    <citation type="journal article" date="2023" name="G3 (Bethesda)">
        <title>A haplotype-resolved chromosome-scale genome for Quercus rubra L. provides insights into the genetics of adaptive traits for red oak species.</title>
        <authorList>
            <person name="Kapoor B."/>
            <person name="Jenkins J."/>
            <person name="Schmutz J."/>
            <person name="Zhebentyayeva T."/>
            <person name="Kuelheim C."/>
            <person name="Coggeshall M."/>
            <person name="Heim C."/>
            <person name="Lasky J.R."/>
            <person name="Leites L."/>
            <person name="Islam-Faridi N."/>
            <person name="Romero-Severson J."/>
            <person name="DeLeo V.L."/>
            <person name="Lucas S.M."/>
            <person name="Lazic D."/>
            <person name="Gailing O."/>
            <person name="Carlson J."/>
            <person name="Staton M."/>
        </authorList>
    </citation>
    <scope>NUCLEOTIDE SEQUENCE [LARGE SCALE GENOMIC DNA]</scope>
    <source>
        <strain evidence="2">Pseudo-F2</strain>
    </source>
</reference>
<dbReference type="InterPro" id="IPR036047">
    <property type="entry name" value="F-box-like_dom_sf"/>
</dbReference>
<dbReference type="PANTHER" id="PTHR31900">
    <property type="entry name" value="F-BOX/RNI SUPERFAMILY PROTEIN-RELATED"/>
    <property type="match status" value="1"/>
</dbReference>
<dbReference type="Gene3D" id="3.80.10.10">
    <property type="entry name" value="Ribonuclease Inhibitor"/>
    <property type="match status" value="1"/>
</dbReference>
<dbReference type="AlphaFoldDB" id="A0AAN7EP39"/>
<dbReference type="InterPro" id="IPR050232">
    <property type="entry name" value="FBL13/AtMIF1-like"/>
</dbReference>
<comment type="caution">
    <text evidence="2">The sequence shown here is derived from an EMBL/GenBank/DDBJ whole genome shotgun (WGS) entry which is preliminary data.</text>
</comment>
<dbReference type="CDD" id="cd22160">
    <property type="entry name" value="F-box_AtFBL13-like"/>
    <property type="match status" value="1"/>
</dbReference>
<gene>
    <name evidence="2" type="ORF">RGQ29_027283</name>
</gene>
<dbReference type="SUPFAM" id="SSF52047">
    <property type="entry name" value="RNI-like"/>
    <property type="match status" value="1"/>
</dbReference>
<dbReference type="Gene3D" id="1.20.1280.50">
    <property type="match status" value="1"/>
</dbReference>
<evidence type="ECO:0000313" key="3">
    <source>
        <dbReference type="Proteomes" id="UP001324115"/>
    </source>
</evidence>
<proteinExistence type="predicted"/>
<dbReference type="InterPro" id="IPR053781">
    <property type="entry name" value="F-box_AtFBL13-like"/>
</dbReference>
<dbReference type="InterPro" id="IPR032675">
    <property type="entry name" value="LRR_dom_sf"/>
</dbReference>
<dbReference type="InterPro" id="IPR006566">
    <property type="entry name" value="FBD"/>
</dbReference>
<dbReference type="SUPFAM" id="SSF81383">
    <property type="entry name" value="F-box domain"/>
    <property type="match status" value="1"/>
</dbReference>
<accession>A0AAN7EP39</accession>
<dbReference type="Pfam" id="PF00646">
    <property type="entry name" value="F-box"/>
    <property type="match status" value="1"/>
</dbReference>
<feature type="domain" description="F-box" evidence="1">
    <location>
        <begin position="23"/>
        <end position="73"/>
    </location>
</feature>
<dbReference type="InterPro" id="IPR001810">
    <property type="entry name" value="F-box_dom"/>
</dbReference>
<organism evidence="2 3">
    <name type="scientific">Quercus rubra</name>
    <name type="common">Northern red oak</name>
    <name type="synonym">Quercus borealis</name>
    <dbReference type="NCBI Taxonomy" id="3512"/>
    <lineage>
        <taxon>Eukaryota</taxon>
        <taxon>Viridiplantae</taxon>
        <taxon>Streptophyta</taxon>
        <taxon>Embryophyta</taxon>
        <taxon>Tracheophyta</taxon>
        <taxon>Spermatophyta</taxon>
        <taxon>Magnoliopsida</taxon>
        <taxon>eudicotyledons</taxon>
        <taxon>Gunneridae</taxon>
        <taxon>Pentapetalae</taxon>
        <taxon>rosids</taxon>
        <taxon>fabids</taxon>
        <taxon>Fagales</taxon>
        <taxon>Fagaceae</taxon>
        <taxon>Quercus</taxon>
    </lineage>
</organism>
<dbReference type="EMBL" id="JAXUIC010000008">
    <property type="protein sequence ID" value="KAK4576673.1"/>
    <property type="molecule type" value="Genomic_DNA"/>
</dbReference>
<evidence type="ECO:0000259" key="1">
    <source>
        <dbReference type="PROSITE" id="PS50181"/>
    </source>
</evidence>
<dbReference type="PANTHER" id="PTHR31900:SF34">
    <property type="entry name" value="EMB|CAB62440.1-RELATED"/>
    <property type="match status" value="1"/>
</dbReference>
<dbReference type="InterPro" id="IPR055411">
    <property type="entry name" value="LRR_FXL15/At3g58940/PEG3-like"/>
</dbReference>
<dbReference type="Pfam" id="PF08387">
    <property type="entry name" value="FBD"/>
    <property type="match status" value="1"/>
</dbReference>